<keyword evidence="4 5" id="KW-0067">ATP-binding</keyword>
<keyword evidence="10" id="KW-1185">Reference proteome</keyword>
<keyword evidence="2 5" id="KW-0547">Nucleotide-binding</keyword>
<dbReference type="SMART" id="SM00220">
    <property type="entry name" value="S_TKc"/>
    <property type="match status" value="1"/>
</dbReference>
<dbReference type="RefSeq" id="WP_008682312.1">
    <property type="nucleotide sequence ID" value="NZ_ANOH01000278.1"/>
</dbReference>
<dbReference type="EC" id="2.7.-.-" evidence="9"/>
<evidence type="ECO:0000313" key="9">
    <source>
        <dbReference type="EMBL" id="EMI54441.1"/>
    </source>
</evidence>
<dbReference type="Pfam" id="PF00069">
    <property type="entry name" value="Pkinase"/>
    <property type="match status" value="1"/>
</dbReference>
<evidence type="ECO:0000256" key="5">
    <source>
        <dbReference type="PROSITE-ProRule" id="PRU10141"/>
    </source>
</evidence>
<evidence type="ECO:0000256" key="7">
    <source>
        <dbReference type="SAM" id="Phobius"/>
    </source>
</evidence>
<dbReference type="InterPro" id="IPR000719">
    <property type="entry name" value="Prot_kinase_dom"/>
</dbReference>
<feature type="binding site" evidence="5">
    <location>
        <position position="604"/>
    </location>
    <ligand>
        <name>ATP</name>
        <dbReference type="ChEBI" id="CHEBI:30616"/>
    </ligand>
</feature>
<evidence type="ECO:0000313" key="10">
    <source>
        <dbReference type="Proteomes" id="UP000011885"/>
    </source>
</evidence>
<dbReference type="AlphaFoldDB" id="M5U9A7"/>
<dbReference type="PROSITE" id="PS00108">
    <property type="entry name" value="PROTEIN_KINASE_ST"/>
    <property type="match status" value="1"/>
</dbReference>
<dbReference type="PROSITE" id="PS50011">
    <property type="entry name" value="PROTEIN_KINASE_DOM"/>
    <property type="match status" value="1"/>
</dbReference>
<keyword evidence="7" id="KW-0472">Membrane</keyword>
<dbReference type="Gene3D" id="1.10.510.10">
    <property type="entry name" value="Transferase(Phosphotransferase) domain 1"/>
    <property type="match status" value="1"/>
</dbReference>
<dbReference type="Proteomes" id="UP000011885">
    <property type="component" value="Unassembled WGS sequence"/>
</dbReference>
<dbReference type="CDD" id="cd14014">
    <property type="entry name" value="STKc_PknB_like"/>
    <property type="match status" value="1"/>
</dbReference>
<dbReference type="SUPFAM" id="SSF56112">
    <property type="entry name" value="Protein kinase-like (PK-like)"/>
    <property type="match status" value="1"/>
</dbReference>
<evidence type="ECO:0000256" key="3">
    <source>
        <dbReference type="ARBA" id="ARBA00022777"/>
    </source>
</evidence>
<keyword evidence="7" id="KW-1133">Transmembrane helix</keyword>
<proteinExistence type="predicted"/>
<dbReference type="PANTHER" id="PTHR43289">
    <property type="entry name" value="MITOGEN-ACTIVATED PROTEIN KINASE KINASE KINASE 20-RELATED"/>
    <property type="match status" value="1"/>
</dbReference>
<dbReference type="OrthoDB" id="6111975at2"/>
<feature type="domain" description="Protein kinase" evidence="8">
    <location>
        <begin position="575"/>
        <end position="850"/>
    </location>
</feature>
<keyword evidence="3 9" id="KW-0418">Kinase</keyword>
<feature type="compositionally biased region" description="Basic and acidic residues" evidence="6">
    <location>
        <begin position="102"/>
        <end position="115"/>
    </location>
</feature>
<feature type="compositionally biased region" description="Basic residues" evidence="6">
    <location>
        <begin position="170"/>
        <end position="183"/>
    </location>
</feature>
<gene>
    <name evidence="9" type="ORF">RSSM_04152</name>
</gene>
<feature type="compositionally biased region" description="Low complexity" evidence="6">
    <location>
        <begin position="135"/>
        <end position="146"/>
    </location>
</feature>
<keyword evidence="1 9" id="KW-0808">Transferase</keyword>
<keyword evidence="7" id="KW-0812">Transmembrane</keyword>
<sequence>MDAKRYQQIQDLFWAAEELPREDRDDFLARNAGDDQGLIDEVRSLLREHDPNAAQIEGRSAKPVRLPGATKIGHASMADDDSDRYPGGSNDADGESATGAELADRDRPDLRKTVPMERSTPKRNWGGGQTPKTNSPSKSGKASTTKKGQKGGSRRDANQRTVSGAQRTHAAPRHPVSRRRRRGRGPDSGGRSTQSLPTSVGPSQRRFTWLPLWIAITLAGLIPIWIAAWVMGNNYIESRQVANERLLGSVLEQTRLRFESIIDHDQHRSERIARQASDGAILVDETNPYGDSSNAQTTLDAFLAKQSPTARDEWTFVVWDQKFRVVAMASARDLRPEAMTARYAGLVARCLEHRPVFVGPSSRPHLGDETSRDMIADHGNGWMFPVTAPSDPTRVLGAVMITKMSLWPVVNEAFDQIAGEAGTDVYLVDRHGIMQTNSPTAESLRSRQGENASGSAFRVAEFTAGDTSLESANRVSPLTVAAASVSTNRGNVIHSVAYPSYHGGDVSGAWRWLPSYGLGVIAEVPVHQYASAFSPSLFWASLASLLVFGLASGVTWWHQETLSTIRDARQPLGRYEIDREIGSGGMGVVYRARHKELGRDIALKVLRGDRQDEDDRQRFDREARLASSLSCPHSVTVFDFGYTEDDAAFCVMELLHGLTLAEIVARGGAQSPGRVVWIMQQICQSMLEAHGKGLMHRDLKPQNVMLRFDSVVGDWATVFDFGLAKPIEPDQDVFQTAETIWAGTPMYMAPERFRDPSSMDPRSDIYSIGCIAYYLLAGNPPFAECDPESMFALIMSEHPIGISTHRDEPIDPRLDRWVSDCMRKDKGSRAESIPELIRELQRLSSDMPWTRSDAEQWWATHAKEMINES</sequence>
<comment type="caution">
    <text evidence="9">The sequence shown here is derived from an EMBL/GenBank/DDBJ whole genome shotgun (WGS) entry which is preliminary data.</text>
</comment>
<evidence type="ECO:0000256" key="2">
    <source>
        <dbReference type="ARBA" id="ARBA00022741"/>
    </source>
</evidence>
<dbReference type="InterPro" id="IPR008271">
    <property type="entry name" value="Ser/Thr_kinase_AS"/>
</dbReference>
<dbReference type="InterPro" id="IPR017441">
    <property type="entry name" value="Protein_kinase_ATP_BS"/>
</dbReference>
<organism evidence="9 10">
    <name type="scientific">Rhodopirellula sallentina SM41</name>
    <dbReference type="NCBI Taxonomy" id="1263870"/>
    <lineage>
        <taxon>Bacteria</taxon>
        <taxon>Pseudomonadati</taxon>
        <taxon>Planctomycetota</taxon>
        <taxon>Planctomycetia</taxon>
        <taxon>Pirellulales</taxon>
        <taxon>Pirellulaceae</taxon>
        <taxon>Rhodopirellula</taxon>
    </lineage>
</organism>
<evidence type="ECO:0000256" key="4">
    <source>
        <dbReference type="ARBA" id="ARBA00022840"/>
    </source>
</evidence>
<evidence type="ECO:0000256" key="6">
    <source>
        <dbReference type="SAM" id="MobiDB-lite"/>
    </source>
</evidence>
<evidence type="ECO:0000259" key="8">
    <source>
        <dbReference type="PROSITE" id="PS50011"/>
    </source>
</evidence>
<dbReference type="GO" id="GO:0005524">
    <property type="term" value="F:ATP binding"/>
    <property type="evidence" value="ECO:0007669"/>
    <property type="project" value="UniProtKB-UniRule"/>
</dbReference>
<protein>
    <submittedName>
        <fullName evidence="9">Serine/threonine-protein kinase</fullName>
        <ecNumber evidence="9">2.7.-.-</ecNumber>
    </submittedName>
</protein>
<evidence type="ECO:0000256" key="1">
    <source>
        <dbReference type="ARBA" id="ARBA00022679"/>
    </source>
</evidence>
<accession>M5U9A7</accession>
<feature type="transmembrane region" description="Helical" evidence="7">
    <location>
        <begin position="209"/>
        <end position="230"/>
    </location>
</feature>
<feature type="compositionally biased region" description="Polar residues" evidence="6">
    <location>
        <begin position="193"/>
        <end position="203"/>
    </location>
</feature>
<dbReference type="Gene3D" id="3.30.200.20">
    <property type="entry name" value="Phosphorylase Kinase, domain 1"/>
    <property type="match status" value="1"/>
</dbReference>
<dbReference type="PROSITE" id="PS00107">
    <property type="entry name" value="PROTEIN_KINASE_ATP"/>
    <property type="match status" value="1"/>
</dbReference>
<dbReference type="PANTHER" id="PTHR43289:SF6">
    <property type="entry name" value="SERINE_THREONINE-PROTEIN KINASE NEKL-3"/>
    <property type="match status" value="1"/>
</dbReference>
<dbReference type="InterPro" id="IPR011009">
    <property type="entry name" value="Kinase-like_dom_sf"/>
</dbReference>
<feature type="region of interest" description="Disordered" evidence="6">
    <location>
        <begin position="51"/>
        <end position="203"/>
    </location>
</feature>
<dbReference type="EMBL" id="ANOH01000278">
    <property type="protein sequence ID" value="EMI54441.1"/>
    <property type="molecule type" value="Genomic_DNA"/>
</dbReference>
<dbReference type="PATRIC" id="fig|1263870.3.peg.4398"/>
<name>M5U9A7_9BACT</name>
<dbReference type="GO" id="GO:0004674">
    <property type="term" value="F:protein serine/threonine kinase activity"/>
    <property type="evidence" value="ECO:0007669"/>
    <property type="project" value="TreeGrafter"/>
</dbReference>
<reference evidence="9 10" key="1">
    <citation type="journal article" date="2013" name="Mar. Genomics">
        <title>Expression of sulfatases in Rhodopirellula baltica and the diversity of sulfatases in the genus Rhodopirellula.</title>
        <authorList>
            <person name="Wegner C.E."/>
            <person name="Richter-Heitmann T."/>
            <person name="Klindworth A."/>
            <person name="Klockow C."/>
            <person name="Richter M."/>
            <person name="Achstetter T."/>
            <person name="Glockner F.O."/>
            <person name="Harder J."/>
        </authorList>
    </citation>
    <scope>NUCLEOTIDE SEQUENCE [LARGE SCALE GENOMIC DNA]</scope>
    <source>
        <strain evidence="9 10">SM41</strain>
    </source>
</reference>